<feature type="domain" description="NADPH-dependent FMN reductase-like" evidence="4">
    <location>
        <begin position="3"/>
        <end position="141"/>
    </location>
</feature>
<comment type="caution">
    <text evidence="5">The sequence shown here is derived from an EMBL/GenBank/DDBJ whole genome shotgun (WGS) entry which is preliminary data.</text>
</comment>
<protein>
    <submittedName>
        <fullName evidence="5">FMN reductase (NADPH)</fullName>
    </submittedName>
</protein>
<evidence type="ECO:0000313" key="6">
    <source>
        <dbReference type="Proteomes" id="UP000245202"/>
    </source>
</evidence>
<evidence type="ECO:0000259" key="4">
    <source>
        <dbReference type="Pfam" id="PF03358"/>
    </source>
</evidence>
<dbReference type="Gene3D" id="3.40.50.360">
    <property type="match status" value="1"/>
</dbReference>
<dbReference type="InterPro" id="IPR020048">
    <property type="entry name" value="NADPH-dep_FMN_reduc_SsuE"/>
</dbReference>
<name>A0A2R5EVN9_9BACL</name>
<keyword evidence="1" id="KW-0285">Flavoprotein</keyword>
<dbReference type="InterPro" id="IPR029039">
    <property type="entry name" value="Flavoprotein-like_sf"/>
</dbReference>
<dbReference type="SUPFAM" id="SSF52218">
    <property type="entry name" value="Flavoproteins"/>
    <property type="match status" value="1"/>
</dbReference>
<proteinExistence type="predicted"/>
<reference evidence="5 6" key="1">
    <citation type="submission" date="2017-08" db="EMBL/GenBank/DDBJ databases">
        <title>Substantial Increase in Enzyme Production by Combined Drug-Resistance Mutations in Paenibacillus agaridevorans.</title>
        <authorList>
            <person name="Tanaka Y."/>
            <person name="Funane K."/>
            <person name="Hosaka T."/>
            <person name="Shiwa Y."/>
            <person name="Fujita N."/>
            <person name="Miyazaki T."/>
            <person name="Yoshikawa H."/>
            <person name="Murakami K."/>
            <person name="Kasahara K."/>
            <person name="Inaoka T."/>
            <person name="Hiraga Y."/>
            <person name="Ochi K."/>
        </authorList>
    </citation>
    <scope>NUCLEOTIDE SEQUENCE [LARGE SCALE GENOMIC DNA]</scope>
    <source>
        <strain evidence="5 6">T-3040</strain>
    </source>
</reference>
<dbReference type="GO" id="GO:0046306">
    <property type="term" value="P:alkanesulfonate catabolic process"/>
    <property type="evidence" value="ECO:0007669"/>
    <property type="project" value="InterPro"/>
</dbReference>
<evidence type="ECO:0000256" key="2">
    <source>
        <dbReference type="ARBA" id="ARBA00022643"/>
    </source>
</evidence>
<evidence type="ECO:0000256" key="3">
    <source>
        <dbReference type="ARBA" id="ARBA00023002"/>
    </source>
</evidence>
<gene>
    <name evidence="5" type="ORF">PAT3040_03725</name>
</gene>
<dbReference type="InterPro" id="IPR051814">
    <property type="entry name" value="NAD(P)H-dep_FMN_reductase"/>
</dbReference>
<sequence length="186" mass="20057">MSTIAIISGSPNATSRLNGIIDYARKEIESLGHTTNTITVVSLPADDLVHARFGSASIVEANRIVEEADAVIIASPVYKASYTGVLKAYIDLLPQKGLEGKLVAPLFIGGTLAHLLSIDYSLKPVLSSMGARHFVRGVYATDELVTRIQDGSVETKFELGADLQGRLQETVKELDAELRMRAAFNK</sequence>
<dbReference type="NCBIfam" id="TIGR03567">
    <property type="entry name" value="FMN_reduc_SsuE"/>
    <property type="match status" value="1"/>
</dbReference>
<dbReference type="EMBL" id="BDQX01000192">
    <property type="protein sequence ID" value="GBG09098.1"/>
    <property type="molecule type" value="Genomic_DNA"/>
</dbReference>
<dbReference type="GO" id="GO:0008752">
    <property type="term" value="F:FMN reductase [NAD(P)H] activity"/>
    <property type="evidence" value="ECO:0007669"/>
    <property type="project" value="InterPro"/>
</dbReference>
<accession>A0A2R5EVN9</accession>
<dbReference type="RefSeq" id="WP_108993901.1">
    <property type="nucleotide sequence ID" value="NZ_BDQX01000192.1"/>
</dbReference>
<evidence type="ECO:0000313" key="5">
    <source>
        <dbReference type="EMBL" id="GBG09098.1"/>
    </source>
</evidence>
<dbReference type="AlphaFoldDB" id="A0A2R5EVN9"/>
<dbReference type="InterPro" id="IPR005025">
    <property type="entry name" value="FMN_Rdtase-like_dom"/>
</dbReference>
<dbReference type="Pfam" id="PF03358">
    <property type="entry name" value="FMN_red"/>
    <property type="match status" value="1"/>
</dbReference>
<dbReference type="PANTHER" id="PTHR43408:SF1">
    <property type="entry name" value="FMN REDUCTASE (NADPH)"/>
    <property type="match status" value="1"/>
</dbReference>
<keyword evidence="6" id="KW-1185">Reference proteome</keyword>
<evidence type="ECO:0000256" key="1">
    <source>
        <dbReference type="ARBA" id="ARBA00022630"/>
    </source>
</evidence>
<keyword evidence="2" id="KW-0288">FMN</keyword>
<keyword evidence="3" id="KW-0560">Oxidoreductase</keyword>
<dbReference type="Proteomes" id="UP000245202">
    <property type="component" value="Unassembled WGS sequence"/>
</dbReference>
<dbReference type="PANTHER" id="PTHR43408">
    <property type="entry name" value="FMN REDUCTASE (NADPH)"/>
    <property type="match status" value="1"/>
</dbReference>
<organism evidence="5 6">
    <name type="scientific">Paenibacillus agaridevorans</name>
    <dbReference type="NCBI Taxonomy" id="171404"/>
    <lineage>
        <taxon>Bacteria</taxon>
        <taxon>Bacillati</taxon>
        <taxon>Bacillota</taxon>
        <taxon>Bacilli</taxon>
        <taxon>Bacillales</taxon>
        <taxon>Paenibacillaceae</taxon>
        <taxon>Paenibacillus</taxon>
    </lineage>
</organism>